<dbReference type="FunFam" id="3.40.50.300:FF:000011">
    <property type="entry name" value="Putative ABC transporter ATP-binding component"/>
    <property type="match status" value="1"/>
</dbReference>
<dbReference type="AlphaFoldDB" id="H3NKK0"/>
<dbReference type="InterPro" id="IPR032524">
    <property type="entry name" value="ABC_tran_C"/>
</dbReference>
<dbReference type="PROSITE" id="PS00211">
    <property type="entry name" value="ABC_TRANSPORTER_1"/>
    <property type="match status" value="1"/>
</dbReference>
<evidence type="ECO:0000313" key="5">
    <source>
        <dbReference type="EMBL" id="EHR36383.1"/>
    </source>
</evidence>
<evidence type="ECO:0000259" key="4">
    <source>
        <dbReference type="PROSITE" id="PS50893"/>
    </source>
</evidence>
<dbReference type="SMART" id="SM00382">
    <property type="entry name" value="AAA"/>
    <property type="match status" value="2"/>
</dbReference>
<dbReference type="OrthoDB" id="9760950at2"/>
<sequence length="635" mass="72481">MKELSIEQLSKSYGVKQLINQVDFAIRTGDRIGLIGPNGTGKSSFLKVIAGVDHYDQGTIRHPNQYSIAYLDQHPVLDPDQTILETVYQSPAPVVQLVLRYEKDRKALEQSPHDPALQAAFTKISEQMTRDGGWDVEVQAKSILTQLGLHDLDRRVGDCSGGQLKRIGLAQVLISPADLLILDEPTNHLDVPTIQWLEHHLASYPGALLLVTHDRYFLERVVNKIVELRHGRLIEYEGNYQAYLSQRASRQSQLQQAQHKQDRLFQQELAWMRQGAQARSTKQQARIQRFNDLKQAIADRDQEDQAFDFDFNQQRLGKKSLELDQVTIHNQGQLILKDYTKTFVKGDRMGIVGPNGVGKSTFLNTLAGYHQSTSGIIHIGETVRMAYYRQLDQDLPGDQRVLSYLTQVAQEFKRPDGSQLSASQLLERFNFPKESHGMFISSLSGGERRRLYLLTLLVQEPNLLLLDEPTNDLDIETLTTLEDYLEDFEGIVIVVSHDRYFLDKTVDQILIMQGQGHFDVYWGSYSDYLAEGGSREDLGEMSEPDRVEAAPALEQKPTPPSKPKKRMTYQEKQEWAKLQPQMQKVEDRIEAIGPEMEAASHDAGRLMDLQEELDQLELELLTLYERYDYLSDLDQ</sequence>
<evidence type="ECO:0000256" key="3">
    <source>
        <dbReference type="SAM" id="Coils"/>
    </source>
</evidence>
<evidence type="ECO:0000256" key="2">
    <source>
        <dbReference type="ARBA" id="ARBA00022840"/>
    </source>
</evidence>
<dbReference type="HOGENOM" id="CLU_000604_36_0_9"/>
<keyword evidence="6" id="KW-1185">Reference proteome</keyword>
<dbReference type="PATRIC" id="fig|883113.3.peg.1385"/>
<feature type="domain" description="ABC transporter" evidence="4">
    <location>
        <begin position="321"/>
        <end position="541"/>
    </location>
</feature>
<evidence type="ECO:0000313" key="6">
    <source>
        <dbReference type="Proteomes" id="UP000006190"/>
    </source>
</evidence>
<dbReference type="InterPro" id="IPR003439">
    <property type="entry name" value="ABC_transporter-like_ATP-bd"/>
</dbReference>
<dbReference type="InterPro" id="IPR051309">
    <property type="entry name" value="ABCF_ATPase"/>
</dbReference>
<gene>
    <name evidence="5" type="ORF">HMPREF9708_01389</name>
</gene>
<dbReference type="STRING" id="883113.HMPREF9708_01389"/>
<keyword evidence="1" id="KW-0547">Nucleotide-binding</keyword>
<name>H3NKK0_9LACT</name>
<reference evidence="5 6" key="1">
    <citation type="submission" date="2012-01" db="EMBL/GenBank/DDBJ databases">
        <title>The Genome Sequence of Facklamia languida CCUG 37842.</title>
        <authorList>
            <consortium name="The Broad Institute Genome Sequencing Platform"/>
            <person name="Earl A."/>
            <person name="Ward D."/>
            <person name="Feldgarden M."/>
            <person name="Gevers D."/>
            <person name="Huys G."/>
            <person name="Young S.K."/>
            <person name="Zeng Q."/>
            <person name="Gargeya S."/>
            <person name="Fitzgerald M."/>
            <person name="Haas B."/>
            <person name="Abouelleil A."/>
            <person name="Alvarado L."/>
            <person name="Arachchi H.M."/>
            <person name="Berlin A."/>
            <person name="Chapman S.B."/>
            <person name="Gearin G."/>
            <person name="Goldberg J."/>
            <person name="Griggs A."/>
            <person name="Gujja S."/>
            <person name="Hansen M."/>
            <person name="Heiman D."/>
            <person name="Howarth C."/>
            <person name="Larimer J."/>
            <person name="Lui A."/>
            <person name="MacDonald P.J.P."/>
            <person name="McCowen C."/>
            <person name="Montmayeur A."/>
            <person name="Murphy C."/>
            <person name="Neiman D."/>
            <person name="Pearson M."/>
            <person name="Priest M."/>
            <person name="Roberts A."/>
            <person name="Saif S."/>
            <person name="Shea T."/>
            <person name="Sisk P."/>
            <person name="Stolte C."/>
            <person name="Sykes S."/>
            <person name="Wortman J."/>
            <person name="Nusbaum C."/>
            <person name="Birren B."/>
        </authorList>
    </citation>
    <scope>NUCLEOTIDE SEQUENCE [LARGE SCALE GENOMIC DNA]</scope>
    <source>
        <strain evidence="5 6">CCUG 37842</strain>
    </source>
</reference>
<keyword evidence="3" id="KW-0175">Coiled coil</keyword>
<dbReference type="InterPro" id="IPR037118">
    <property type="entry name" value="Val-tRNA_synth_C_sf"/>
</dbReference>
<proteinExistence type="predicted"/>
<dbReference type="PROSITE" id="PS50893">
    <property type="entry name" value="ABC_TRANSPORTER_2"/>
    <property type="match status" value="2"/>
</dbReference>
<dbReference type="Gene3D" id="3.40.50.300">
    <property type="entry name" value="P-loop containing nucleotide triphosphate hydrolases"/>
    <property type="match status" value="2"/>
</dbReference>
<feature type="coiled-coil region" evidence="3">
    <location>
        <begin position="599"/>
        <end position="626"/>
    </location>
</feature>
<dbReference type="SUPFAM" id="SSF52540">
    <property type="entry name" value="P-loop containing nucleoside triphosphate hydrolases"/>
    <property type="match status" value="2"/>
</dbReference>
<dbReference type="EMBL" id="AGEG01000015">
    <property type="protein sequence ID" value="EHR36383.1"/>
    <property type="molecule type" value="Genomic_DNA"/>
</dbReference>
<dbReference type="CDD" id="cd03221">
    <property type="entry name" value="ABCF_EF-3"/>
    <property type="match status" value="2"/>
</dbReference>
<dbReference type="GO" id="GO:0016887">
    <property type="term" value="F:ATP hydrolysis activity"/>
    <property type="evidence" value="ECO:0007669"/>
    <property type="project" value="InterPro"/>
</dbReference>
<dbReference type="Pfam" id="PF12848">
    <property type="entry name" value="ABC_tran_Xtn"/>
    <property type="match status" value="1"/>
</dbReference>
<dbReference type="PANTHER" id="PTHR42855">
    <property type="entry name" value="ABC TRANSPORTER ATP-BINDING SUBUNIT"/>
    <property type="match status" value="1"/>
</dbReference>
<dbReference type="eggNOG" id="COG0488">
    <property type="taxonomic scope" value="Bacteria"/>
</dbReference>
<keyword evidence="2" id="KW-0067">ATP-binding</keyword>
<dbReference type="Pfam" id="PF00005">
    <property type="entry name" value="ABC_tran"/>
    <property type="match status" value="2"/>
</dbReference>
<comment type="caution">
    <text evidence="5">The sequence shown here is derived from an EMBL/GenBank/DDBJ whole genome shotgun (WGS) entry which is preliminary data.</text>
</comment>
<dbReference type="InterPro" id="IPR027417">
    <property type="entry name" value="P-loop_NTPase"/>
</dbReference>
<dbReference type="Gene3D" id="1.10.287.380">
    <property type="entry name" value="Valyl-tRNA synthetase, C-terminal domain"/>
    <property type="match status" value="1"/>
</dbReference>
<dbReference type="GO" id="GO:0005524">
    <property type="term" value="F:ATP binding"/>
    <property type="evidence" value="ECO:0007669"/>
    <property type="project" value="UniProtKB-KW"/>
</dbReference>
<dbReference type="Pfam" id="PF16326">
    <property type="entry name" value="ABC_tran_CTD"/>
    <property type="match status" value="1"/>
</dbReference>
<dbReference type="RefSeq" id="WP_006309601.1">
    <property type="nucleotide sequence ID" value="NZ_JH601133.1"/>
</dbReference>
<dbReference type="InterPro" id="IPR017871">
    <property type="entry name" value="ABC_transporter-like_CS"/>
</dbReference>
<feature type="domain" description="ABC transporter" evidence="4">
    <location>
        <begin position="4"/>
        <end position="255"/>
    </location>
</feature>
<dbReference type="PANTHER" id="PTHR42855:SF1">
    <property type="entry name" value="ABC TRANSPORTER DOMAIN-CONTAINING PROTEIN"/>
    <property type="match status" value="1"/>
</dbReference>
<accession>H3NKK0</accession>
<organism evidence="5 6">
    <name type="scientific">Facklamia languida CCUG 37842</name>
    <dbReference type="NCBI Taxonomy" id="883113"/>
    <lineage>
        <taxon>Bacteria</taxon>
        <taxon>Bacillati</taxon>
        <taxon>Bacillota</taxon>
        <taxon>Bacilli</taxon>
        <taxon>Lactobacillales</taxon>
        <taxon>Aerococcaceae</taxon>
        <taxon>Facklamia</taxon>
    </lineage>
</organism>
<dbReference type="InterPro" id="IPR003593">
    <property type="entry name" value="AAA+_ATPase"/>
</dbReference>
<dbReference type="Proteomes" id="UP000006190">
    <property type="component" value="Unassembled WGS sequence"/>
</dbReference>
<evidence type="ECO:0000256" key="1">
    <source>
        <dbReference type="ARBA" id="ARBA00022741"/>
    </source>
</evidence>
<protein>
    <recommendedName>
        <fullName evidence="4">ABC transporter domain-containing protein</fullName>
    </recommendedName>
</protein>
<dbReference type="InterPro" id="IPR032781">
    <property type="entry name" value="ABC_tran_Xtn"/>
</dbReference>
<dbReference type="GO" id="GO:0003677">
    <property type="term" value="F:DNA binding"/>
    <property type="evidence" value="ECO:0007669"/>
    <property type="project" value="InterPro"/>
</dbReference>